<comment type="caution">
    <text evidence="1">The sequence shown here is derived from an EMBL/GenBank/DDBJ whole genome shotgun (WGS) entry which is preliminary data.</text>
</comment>
<dbReference type="Proteomes" id="UP001163823">
    <property type="component" value="Chromosome 3"/>
</dbReference>
<evidence type="ECO:0000313" key="2">
    <source>
        <dbReference type="Proteomes" id="UP001163823"/>
    </source>
</evidence>
<keyword evidence="2" id="KW-1185">Reference proteome</keyword>
<sequence length="104" mass="11869">MVKSDSSEKQKLFLPWKTRISISFLSFVANAALRSDGTINRRLLNFLDRESRANPNPINGVKSFDITIDPTCNLWFRLFIPTATTSKSLIATKIQGLEENYREC</sequence>
<dbReference type="EMBL" id="JARAOO010000003">
    <property type="protein sequence ID" value="KAJ7975534.1"/>
    <property type="molecule type" value="Genomic_DNA"/>
</dbReference>
<organism evidence="1 2">
    <name type="scientific">Quillaja saponaria</name>
    <name type="common">Soap bark tree</name>
    <dbReference type="NCBI Taxonomy" id="32244"/>
    <lineage>
        <taxon>Eukaryota</taxon>
        <taxon>Viridiplantae</taxon>
        <taxon>Streptophyta</taxon>
        <taxon>Embryophyta</taxon>
        <taxon>Tracheophyta</taxon>
        <taxon>Spermatophyta</taxon>
        <taxon>Magnoliopsida</taxon>
        <taxon>eudicotyledons</taxon>
        <taxon>Gunneridae</taxon>
        <taxon>Pentapetalae</taxon>
        <taxon>rosids</taxon>
        <taxon>fabids</taxon>
        <taxon>Fabales</taxon>
        <taxon>Quillajaceae</taxon>
        <taxon>Quillaja</taxon>
    </lineage>
</organism>
<dbReference type="AlphaFoldDB" id="A0AAD7VH71"/>
<proteinExistence type="predicted"/>
<protein>
    <submittedName>
        <fullName evidence="1">Alpha/beta hydrolase-3</fullName>
    </submittedName>
</protein>
<dbReference type="GO" id="GO:0016787">
    <property type="term" value="F:hydrolase activity"/>
    <property type="evidence" value="ECO:0007669"/>
    <property type="project" value="UniProtKB-KW"/>
</dbReference>
<dbReference type="Gene3D" id="3.40.50.1820">
    <property type="entry name" value="alpha/beta hydrolase"/>
    <property type="match status" value="1"/>
</dbReference>
<reference evidence="1" key="1">
    <citation type="journal article" date="2023" name="Science">
        <title>Elucidation of the pathway for biosynthesis of saponin adjuvants from the soapbark tree.</title>
        <authorList>
            <person name="Reed J."/>
            <person name="Orme A."/>
            <person name="El-Demerdash A."/>
            <person name="Owen C."/>
            <person name="Martin L.B.B."/>
            <person name="Misra R.C."/>
            <person name="Kikuchi S."/>
            <person name="Rejzek M."/>
            <person name="Martin A.C."/>
            <person name="Harkess A."/>
            <person name="Leebens-Mack J."/>
            <person name="Louveau T."/>
            <person name="Stephenson M.J."/>
            <person name="Osbourn A."/>
        </authorList>
    </citation>
    <scope>NUCLEOTIDE SEQUENCE</scope>
    <source>
        <strain evidence="1">S10</strain>
    </source>
</reference>
<keyword evidence="1" id="KW-0378">Hydrolase</keyword>
<gene>
    <name evidence="1" type="ORF">O6P43_005446</name>
</gene>
<evidence type="ECO:0000313" key="1">
    <source>
        <dbReference type="EMBL" id="KAJ7975534.1"/>
    </source>
</evidence>
<name>A0AAD7VH71_QUISA</name>
<accession>A0AAD7VH71</accession>
<dbReference type="KEGG" id="qsa:O6P43_005446"/>
<dbReference type="InterPro" id="IPR029058">
    <property type="entry name" value="AB_hydrolase_fold"/>
</dbReference>